<organism evidence="1 2">
    <name type="scientific">Elysia crispata</name>
    <name type="common">lettuce slug</name>
    <dbReference type="NCBI Taxonomy" id="231223"/>
    <lineage>
        <taxon>Eukaryota</taxon>
        <taxon>Metazoa</taxon>
        <taxon>Spiralia</taxon>
        <taxon>Lophotrochozoa</taxon>
        <taxon>Mollusca</taxon>
        <taxon>Gastropoda</taxon>
        <taxon>Heterobranchia</taxon>
        <taxon>Euthyneura</taxon>
        <taxon>Panpulmonata</taxon>
        <taxon>Sacoglossa</taxon>
        <taxon>Placobranchoidea</taxon>
        <taxon>Plakobranchidae</taxon>
        <taxon>Elysia</taxon>
    </lineage>
</organism>
<protein>
    <submittedName>
        <fullName evidence="1">Uncharacterized protein</fullName>
    </submittedName>
</protein>
<name>A0AAE1B127_9GAST</name>
<dbReference type="AlphaFoldDB" id="A0AAE1B127"/>
<keyword evidence="2" id="KW-1185">Reference proteome</keyword>
<dbReference type="Proteomes" id="UP001283361">
    <property type="component" value="Unassembled WGS sequence"/>
</dbReference>
<accession>A0AAE1B127</accession>
<evidence type="ECO:0000313" key="1">
    <source>
        <dbReference type="EMBL" id="KAK3796971.1"/>
    </source>
</evidence>
<dbReference type="EMBL" id="JAWDGP010000820">
    <property type="protein sequence ID" value="KAK3796971.1"/>
    <property type="molecule type" value="Genomic_DNA"/>
</dbReference>
<comment type="caution">
    <text evidence="1">The sequence shown here is derived from an EMBL/GenBank/DDBJ whole genome shotgun (WGS) entry which is preliminary data.</text>
</comment>
<sequence length="109" mass="12212">MDDSIPETKKTVALLLCKSSKLDPESILDLQEQIRFRRGTGNVVKTSILLDRLRCDRSLAVPGVVGSIKAIRPQFIPTVDQYKRLYRVLNLAHDPQNVYGKLTDLSSSS</sequence>
<proteinExistence type="predicted"/>
<gene>
    <name evidence="1" type="ORF">RRG08_015837</name>
</gene>
<dbReference type="InterPro" id="IPR029021">
    <property type="entry name" value="Prot-tyrosine_phosphatase-like"/>
</dbReference>
<reference evidence="1" key="1">
    <citation type="journal article" date="2023" name="G3 (Bethesda)">
        <title>A reference genome for the long-term kleptoplast-retaining sea slug Elysia crispata morphotype clarki.</title>
        <authorList>
            <person name="Eastman K.E."/>
            <person name="Pendleton A.L."/>
            <person name="Shaikh M.A."/>
            <person name="Suttiyut T."/>
            <person name="Ogas R."/>
            <person name="Tomko P."/>
            <person name="Gavelis G."/>
            <person name="Widhalm J.R."/>
            <person name="Wisecaver J.H."/>
        </authorList>
    </citation>
    <scope>NUCLEOTIDE SEQUENCE</scope>
    <source>
        <strain evidence="1">ECLA1</strain>
    </source>
</reference>
<evidence type="ECO:0000313" key="2">
    <source>
        <dbReference type="Proteomes" id="UP001283361"/>
    </source>
</evidence>
<dbReference type="SUPFAM" id="SSF52799">
    <property type="entry name" value="(Phosphotyrosine protein) phosphatases II"/>
    <property type="match status" value="1"/>
</dbReference>